<feature type="non-terminal residue" evidence="2">
    <location>
        <position position="584"/>
    </location>
</feature>
<evidence type="ECO:0008006" key="4">
    <source>
        <dbReference type="Google" id="ProtNLM"/>
    </source>
</evidence>
<feature type="compositionally biased region" description="Polar residues" evidence="1">
    <location>
        <begin position="72"/>
        <end position="83"/>
    </location>
</feature>
<reference evidence="2" key="1">
    <citation type="journal article" date="2023" name="DNA Res.">
        <title>Chromosome-level genome assembly of Phrynocephalus forsythii using third-generation DNA sequencing and Hi-C analysis.</title>
        <authorList>
            <person name="Qi Y."/>
            <person name="Zhao W."/>
            <person name="Zhao Y."/>
            <person name="Niu C."/>
            <person name="Cao S."/>
            <person name="Zhang Y."/>
        </authorList>
    </citation>
    <scope>NUCLEOTIDE SEQUENCE</scope>
    <source>
        <tissue evidence="2">Muscle</tissue>
    </source>
</reference>
<dbReference type="Gene3D" id="1.10.287.3160">
    <property type="match status" value="1"/>
</dbReference>
<feature type="region of interest" description="Disordered" evidence="1">
    <location>
        <begin position="174"/>
        <end position="218"/>
    </location>
</feature>
<accession>A0A9Q0XME0</accession>
<sequence>APPMLASLSVFIETEYSSLAVAVPPQAPSLSYDPLLPSDPLESSSDDDGTPPNITLVGLTPIMDPGTRRSNSEGTCRSISEGTCRSVEPPGHVRDPGTRWSIPEGTCRSVEPPGRSPSLVSRAASSPVPTREVKTEERASSLPPNFLAAPPSEPEKLWKRKQVQLQPAVSRTALDSAQQALTPPKVTEASDATAPPTKRRRKEHHTQPPSVAVPPIPTFSLRFDGRQWSIHTAESVESDQMALVPFSSGSNREDNEASEEGSLQSEASDSMSVQFVSSPDSEVQSRTKQTPIPPSEKGRKLDTLGHNFYSFAILQHKIVNYQGAMGAYQRDLLTHLHPFLELIPEEKRAEASALSEELMALAAQQMRASKHSFDAASKVLNSAITLRRHSWLRTTGLSDDHKAQIKFLPFSGSGLFNTTTARLPFGNFGNFVSPIGDYSSYLTLTLPSRRGRFPTSEASHRTSTILPSPSRLLLPLFHGPKEGCRPSTHSGSPIPNKFLVDKKFRMVTFEKIIPLLRRGDWFGVVDLKDAYFHILIHPAHLHLLRFAIGEDIYQFPPCHLVWLQHQEFSPSVWHQWQPTSALLE</sequence>
<evidence type="ECO:0000313" key="2">
    <source>
        <dbReference type="EMBL" id="KAJ7319783.1"/>
    </source>
</evidence>
<feature type="region of interest" description="Disordered" evidence="1">
    <location>
        <begin position="27"/>
        <end position="155"/>
    </location>
</feature>
<evidence type="ECO:0000256" key="1">
    <source>
        <dbReference type="SAM" id="MobiDB-lite"/>
    </source>
</evidence>
<dbReference type="InterPro" id="IPR043502">
    <property type="entry name" value="DNA/RNA_pol_sf"/>
</dbReference>
<dbReference type="Proteomes" id="UP001142489">
    <property type="component" value="Unassembled WGS sequence"/>
</dbReference>
<feature type="compositionally biased region" description="Low complexity" evidence="1">
    <location>
        <begin position="28"/>
        <end position="43"/>
    </location>
</feature>
<dbReference type="PANTHER" id="PTHR33050:SF7">
    <property type="entry name" value="RIBONUCLEASE H"/>
    <property type="match status" value="1"/>
</dbReference>
<organism evidence="2 3">
    <name type="scientific">Phrynocephalus forsythii</name>
    <dbReference type="NCBI Taxonomy" id="171643"/>
    <lineage>
        <taxon>Eukaryota</taxon>
        <taxon>Metazoa</taxon>
        <taxon>Chordata</taxon>
        <taxon>Craniata</taxon>
        <taxon>Vertebrata</taxon>
        <taxon>Euteleostomi</taxon>
        <taxon>Lepidosauria</taxon>
        <taxon>Squamata</taxon>
        <taxon>Bifurcata</taxon>
        <taxon>Unidentata</taxon>
        <taxon>Episquamata</taxon>
        <taxon>Toxicofera</taxon>
        <taxon>Iguania</taxon>
        <taxon>Acrodonta</taxon>
        <taxon>Agamidae</taxon>
        <taxon>Agaminae</taxon>
        <taxon>Phrynocephalus</taxon>
    </lineage>
</organism>
<gene>
    <name evidence="2" type="ORF">JRQ81_019294</name>
</gene>
<dbReference type="OrthoDB" id="9050411at2759"/>
<protein>
    <recommendedName>
        <fullName evidence="4">Reverse transcriptase domain-containing protein</fullName>
    </recommendedName>
</protein>
<dbReference type="AlphaFoldDB" id="A0A9Q0XME0"/>
<dbReference type="InterPro" id="IPR052055">
    <property type="entry name" value="Hepadnavirus_pol/RT"/>
</dbReference>
<comment type="caution">
    <text evidence="2">The sequence shown here is derived from an EMBL/GenBank/DDBJ whole genome shotgun (WGS) entry which is preliminary data.</text>
</comment>
<name>A0A9Q0XME0_9SAUR</name>
<evidence type="ECO:0000313" key="3">
    <source>
        <dbReference type="Proteomes" id="UP001142489"/>
    </source>
</evidence>
<feature type="compositionally biased region" description="Polar residues" evidence="1">
    <location>
        <begin position="261"/>
        <end position="290"/>
    </location>
</feature>
<dbReference type="PANTHER" id="PTHR33050">
    <property type="entry name" value="REVERSE TRANSCRIPTASE DOMAIN-CONTAINING PROTEIN"/>
    <property type="match status" value="1"/>
</dbReference>
<feature type="region of interest" description="Disordered" evidence="1">
    <location>
        <begin position="246"/>
        <end position="301"/>
    </location>
</feature>
<keyword evidence="3" id="KW-1185">Reference proteome</keyword>
<proteinExistence type="predicted"/>
<dbReference type="SUPFAM" id="SSF56672">
    <property type="entry name" value="DNA/RNA polymerases"/>
    <property type="match status" value="1"/>
</dbReference>
<dbReference type="EMBL" id="JAPFRF010000010">
    <property type="protein sequence ID" value="KAJ7319783.1"/>
    <property type="molecule type" value="Genomic_DNA"/>
</dbReference>